<dbReference type="Pfam" id="PF12697">
    <property type="entry name" value="Abhydrolase_6"/>
    <property type="match status" value="1"/>
</dbReference>
<dbReference type="InterPro" id="IPR050228">
    <property type="entry name" value="Carboxylesterase_BioH"/>
</dbReference>
<organism evidence="2 3">
    <name type="scientific">Favolaschia claudopus</name>
    <dbReference type="NCBI Taxonomy" id="2862362"/>
    <lineage>
        <taxon>Eukaryota</taxon>
        <taxon>Fungi</taxon>
        <taxon>Dikarya</taxon>
        <taxon>Basidiomycota</taxon>
        <taxon>Agaricomycotina</taxon>
        <taxon>Agaricomycetes</taxon>
        <taxon>Agaricomycetidae</taxon>
        <taxon>Agaricales</taxon>
        <taxon>Marasmiineae</taxon>
        <taxon>Mycenaceae</taxon>
        <taxon>Favolaschia</taxon>
    </lineage>
</organism>
<evidence type="ECO:0000259" key="1">
    <source>
        <dbReference type="Pfam" id="PF12697"/>
    </source>
</evidence>
<dbReference type="AlphaFoldDB" id="A0AAW0C3V3"/>
<reference evidence="2 3" key="1">
    <citation type="journal article" date="2024" name="J Genomics">
        <title>Draft genome sequencing and assembly of Favolaschia claudopus CIRM-BRFM 2984 isolated from oak limbs.</title>
        <authorList>
            <person name="Navarro D."/>
            <person name="Drula E."/>
            <person name="Chaduli D."/>
            <person name="Cazenave R."/>
            <person name="Ahrendt S."/>
            <person name="Wang J."/>
            <person name="Lipzen A."/>
            <person name="Daum C."/>
            <person name="Barry K."/>
            <person name="Grigoriev I.V."/>
            <person name="Favel A."/>
            <person name="Rosso M.N."/>
            <person name="Martin F."/>
        </authorList>
    </citation>
    <scope>NUCLEOTIDE SEQUENCE [LARGE SCALE GENOMIC DNA]</scope>
    <source>
        <strain evidence="2 3">CIRM-BRFM 2984</strain>
    </source>
</reference>
<sequence>MATSKSKFCPSSDGTLIYASATGTPTNPSIVFAHGFALSGIVFDRLFADERMLGALYLASSISFHNSLRVRYDVRGHGRSGKPTTPEGYASAFYAADFAAVVEKFGLHMPVFVGWSAGAPIISDICTHISPVPLRGAIAMSGALCVATSANTLKPKLIDLFQRLHSNDAHTAFTTRTEFVDACFACPEEVPTEVKAAWIGCTVLQTPDIVEAIDRGHRPDQGQLVELGKEGFPAMVLYGSEDELQDGRVVAEDARRYFRALEVVAIEGGSHAVFYDNLEETVERIVGFCERVNRGQV</sequence>
<accession>A0AAW0C3V3</accession>
<dbReference type="Gene3D" id="3.40.50.1820">
    <property type="entry name" value="alpha/beta hydrolase"/>
    <property type="match status" value="1"/>
</dbReference>
<gene>
    <name evidence="2" type="ORF">R3P38DRAFT_3185797</name>
</gene>
<dbReference type="PANTHER" id="PTHR43194:SF2">
    <property type="entry name" value="PEROXISOMAL MEMBRANE PROTEIN LPX1"/>
    <property type="match status" value="1"/>
</dbReference>
<keyword evidence="3" id="KW-1185">Reference proteome</keyword>
<dbReference type="InterPro" id="IPR029058">
    <property type="entry name" value="AB_hydrolase_fold"/>
</dbReference>
<dbReference type="GO" id="GO:0016787">
    <property type="term" value="F:hydrolase activity"/>
    <property type="evidence" value="ECO:0007669"/>
    <property type="project" value="UniProtKB-KW"/>
</dbReference>
<comment type="caution">
    <text evidence="2">The sequence shown here is derived from an EMBL/GenBank/DDBJ whole genome shotgun (WGS) entry which is preliminary data.</text>
</comment>
<protein>
    <submittedName>
        <fullName evidence="2">AB hydrolase-1 domain-containing protein</fullName>
    </submittedName>
</protein>
<evidence type="ECO:0000313" key="3">
    <source>
        <dbReference type="Proteomes" id="UP001362999"/>
    </source>
</evidence>
<dbReference type="Proteomes" id="UP001362999">
    <property type="component" value="Unassembled WGS sequence"/>
</dbReference>
<feature type="domain" description="AB hydrolase-1" evidence="1">
    <location>
        <begin position="30"/>
        <end position="283"/>
    </location>
</feature>
<dbReference type="SUPFAM" id="SSF53474">
    <property type="entry name" value="alpha/beta-Hydrolases"/>
    <property type="match status" value="1"/>
</dbReference>
<name>A0AAW0C3V3_9AGAR</name>
<dbReference type="EMBL" id="JAWWNJ010000022">
    <property type="protein sequence ID" value="KAK7033824.1"/>
    <property type="molecule type" value="Genomic_DNA"/>
</dbReference>
<keyword evidence="2" id="KW-0378">Hydrolase</keyword>
<dbReference type="PANTHER" id="PTHR43194">
    <property type="entry name" value="HYDROLASE ALPHA/BETA FOLD FAMILY"/>
    <property type="match status" value="1"/>
</dbReference>
<evidence type="ECO:0000313" key="2">
    <source>
        <dbReference type="EMBL" id="KAK7033824.1"/>
    </source>
</evidence>
<dbReference type="InterPro" id="IPR000073">
    <property type="entry name" value="AB_hydrolase_1"/>
</dbReference>
<proteinExistence type="predicted"/>